<organism evidence="1 2">
    <name type="scientific">Rhamnella rubrinervis</name>
    <dbReference type="NCBI Taxonomy" id="2594499"/>
    <lineage>
        <taxon>Eukaryota</taxon>
        <taxon>Viridiplantae</taxon>
        <taxon>Streptophyta</taxon>
        <taxon>Embryophyta</taxon>
        <taxon>Tracheophyta</taxon>
        <taxon>Spermatophyta</taxon>
        <taxon>Magnoliopsida</taxon>
        <taxon>eudicotyledons</taxon>
        <taxon>Gunneridae</taxon>
        <taxon>Pentapetalae</taxon>
        <taxon>rosids</taxon>
        <taxon>fabids</taxon>
        <taxon>Rosales</taxon>
        <taxon>Rhamnaceae</taxon>
        <taxon>rhamnoid group</taxon>
        <taxon>Rhamneae</taxon>
        <taxon>Rhamnella</taxon>
    </lineage>
</organism>
<proteinExistence type="predicted"/>
<comment type="caution">
    <text evidence="1">The sequence shown here is derived from an EMBL/GenBank/DDBJ whole genome shotgun (WGS) entry which is preliminary data.</text>
</comment>
<gene>
    <name evidence="1" type="ORF">FNV43_RR17654</name>
</gene>
<dbReference type="Proteomes" id="UP000796880">
    <property type="component" value="Unassembled WGS sequence"/>
</dbReference>
<dbReference type="AlphaFoldDB" id="A0A8K0GS43"/>
<reference evidence="1" key="1">
    <citation type="submission" date="2020-03" db="EMBL/GenBank/DDBJ databases">
        <title>A high-quality chromosome-level genome assembly of a woody plant with both climbing and erect habits, Rhamnella rubrinervis.</title>
        <authorList>
            <person name="Lu Z."/>
            <person name="Yang Y."/>
            <person name="Zhu X."/>
            <person name="Sun Y."/>
        </authorList>
    </citation>
    <scope>NUCLEOTIDE SEQUENCE</scope>
    <source>
        <strain evidence="1">BYM</strain>
        <tissue evidence="1">Leaf</tissue>
    </source>
</reference>
<name>A0A8K0GS43_9ROSA</name>
<keyword evidence="2" id="KW-1185">Reference proteome</keyword>
<accession>A0A8K0GS43</accession>
<sequence length="131" mass="14756">MACITRSDVFIIAKIARLDSDKKQPVVRQDGEADLLFGLLYSSTCKMYIVKNESHPTAMELQQTYMKGFARSQYQKYYGPPVLVIPLNPNPSLPSLIETITNEGTGASHPPSDQIWDLKLQSGYFIELIKM</sequence>
<evidence type="ECO:0000313" key="2">
    <source>
        <dbReference type="Proteomes" id="UP000796880"/>
    </source>
</evidence>
<protein>
    <submittedName>
        <fullName evidence="1">Uncharacterized protein</fullName>
    </submittedName>
</protein>
<dbReference type="EMBL" id="VOIH02000008">
    <property type="protein sequence ID" value="KAF3439377.1"/>
    <property type="molecule type" value="Genomic_DNA"/>
</dbReference>
<evidence type="ECO:0000313" key="1">
    <source>
        <dbReference type="EMBL" id="KAF3439377.1"/>
    </source>
</evidence>